<evidence type="ECO:0000313" key="6">
    <source>
        <dbReference type="Proteomes" id="UP001085076"/>
    </source>
</evidence>
<keyword evidence="6" id="KW-1185">Reference proteome</keyword>
<sequence length="314" mass="35123">MWTHGSAALGNLGNSFVGLVDDSNNGNKCLPDLISYSTIISGLCKAGRLDEAKKKFMEMMGKNLHPDSVIYDTFIHSFCKQGRISSAFRVLKDMEKKERVKDATSLLDEMLQKGISPNISTFRILIKAFCKGCDFGVAQELFDIALSVCGHKEALYSLMFNELLAGGEVAKATELFEEALDKYFYLGNFLYKDLIDRLCKDQKLEDACSILHNMMNKGYRFDSASFLPVIDGLGFLILGIEWQKIENPDLPMSMGMGLDQKGVRIRRMEPTSPESHILKSSDVLLSFDGLILLMMAQLSLVIATIEFAIVKYYP</sequence>
<feature type="repeat" description="PPR" evidence="3">
    <location>
        <begin position="32"/>
        <end position="66"/>
    </location>
</feature>
<evidence type="ECO:0000313" key="5">
    <source>
        <dbReference type="EMBL" id="KAJ0959771.1"/>
    </source>
</evidence>
<dbReference type="Proteomes" id="UP001085076">
    <property type="component" value="Unassembled WGS sequence"/>
</dbReference>
<dbReference type="InterPro" id="IPR011990">
    <property type="entry name" value="TPR-like_helical_dom_sf"/>
</dbReference>
<comment type="similarity">
    <text evidence="1">Belongs to the PPR family. P subfamily.</text>
</comment>
<keyword evidence="4" id="KW-0472">Membrane</keyword>
<dbReference type="AlphaFoldDB" id="A0A9D5BSD0"/>
<accession>A0A9D5BSD0</accession>
<dbReference type="PANTHER" id="PTHR47938">
    <property type="entry name" value="RESPIRATORY COMPLEX I CHAPERONE (CIA84), PUTATIVE (AFU_ORTHOLOGUE AFUA_2G06020)-RELATED"/>
    <property type="match status" value="1"/>
</dbReference>
<dbReference type="Pfam" id="PF13041">
    <property type="entry name" value="PPR_2"/>
    <property type="match status" value="1"/>
</dbReference>
<dbReference type="Gene3D" id="1.25.40.10">
    <property type="entry name" value="Tetratricopeptide repeat domain"/>
    <property type="match status" value="3"/>
</dbReference>
<keyword evidence="4" id="KW-1133">Transmembrane helix</keyword>
<protein>
    <recommendedName>
        <fullName evidence="7">Pentatricopeptide repeat-containing protein</fullName>
    </recommendedName>
</protein>
<evidence type="ECO:0000256" key="2">
    <source>
        <dbReference type="ARBA" id="ARBA00022737"/>
    </source>
</evidence>
<gene>
    <name evidence="5" type="ORF">J5N97_000538</name>
</gene>
<dbReference type="Pfam" id="PF12854">
    <property type="entry name" value="PPR_1"/>
    <property type="match status" value="2"/>
</dbReference>
<dbReference type="PANTHER" id="PTHR47938:SF21">
    <property type="entry name" value="OS02G0827900 PROTEIN"/>
    <property type="match status" value="1"/>
</dbReference>
<feature type="transmembrane region" description="Helical" evidence="4">
    <location>
        <begin position="290"/>
        <end position="310"/>
    </location>
</feature>
<evidence type="ECO:0008006" key="7">
    <source>
        <dbReference type="Google" id="ProtNLM"/>
    </source>
</evidence>
<evidence type="ECO:0000256" key="1">
    <source>
        <dbReference type="ARBA" id="ARBA00007626"/>
    </source>
</evidence>
<dbReference type="EMBL" id="JAGGNH010000167">
    <property type="protein sequence ID" value="KAJ0959771.1"/>
    <property type="molecule type" value="Genomic_DNA"/>
</dbReference>
<organism evidence="5 6">
    <name type="scientific">Dioscorea zingiberensis</name>
    <dbReference type="NCBI Taxonomy" id="325984"/>
    <lineage>
        <taxon>Eukaryota</taxon>
        <taxon>Viridiplantae</taxon>
        <taxon>Streptophyta</taxon>
        <taxon>Embryophyta</taxon>
        <taxon>Tracheophyta</taxon>
        <taxon>Spermatophyta</taxon>
        <taxon>Magnoliopsida</taxon>
        <taxon>Liliopsida</taxon>
        <taxon>Dioscoreales</taxon>
        <taxon>Dioscoreaceae</taxon>
        <taxon>Dioscorea</taxon>
    </lineage>
</organism>
<evidence type="ECO:0000256" key="4">
    <source>
        <dbReference type="SAM" id="Phobius"/>
    </source>
</evidence>
<keyword evidence="4" id="KW-0812">Transmembrane</keyword>
<feature type="repeat" description="PPR" evidence="3">
    <location>
        <begin position="187"/>
        <end position="221"/>
    </location>
</feature>
<reference evidence="5 6" key="1">
    <citation type="journal article" date="2022" name="Hortic Res">
        <title>The genome of Dioscorea zingiberensis sheds light on the biosynthesis, origin and evolution of the medicinally important diosgenin saponins.</title>
        <authorList>
            <person name="Li Y."/>
            <person name="Tan C."/>
            <person name="Li Z."/>
            <person name="Guo J."/>
            <person name="Li S."/>
            <person name="Chen X."/>
            <person name="Wang C."/>
            <person name="Dai X."/>
            <person name="Yang H."/>
            <person name="Song W."/>
            <person name="Hou L."/>
            <person name="Xu J."/>
            <person name="Tong Z."/>
            <person name="Xu A."/>
            <person name="Yuan X."/>
            <person name="Wang W."/>
            <person name="Yang Q."/>
            <person name="Chen L."/>
            <person name="Sun Z."/>
            <person name="Wang K."/>
            <person name="Pan B."/>
            <person name="Chen J."/>
            <person name="Bao Y."/>
            <person name="Liu F."/>
            <person name="Qi X."/>
            <person name="Gang D.R."/>
            <person name="Wen J."/>
            <person name="Li J."/>
        </authorList>
    </citation>
    <scope>NUCLEOTIDE SEQUENCE [LARGE SCALE GENOMIC DNA]</scope>
    <source>
        <strain evidence="5">Dzin_1.0</strain>
    </source>
</reference>
<keyword evidence="2" id="KW-0677">Repeat</keyword>
<feature type="repeat" description="PPR" evidence="3">
    <location>
        <begin position="67"/>
        <end position="101"/>
    </location>
</feature>
<comment type="caution">
    <text evidence="5">The sequence shown here is derived from an EMBL/GenBank/DDBJ whole genome shotgun (WGS) entry which is preliminary data.</text>
</comment>
<evidence type="ECO:0000256" key="3">
    <source>
        <dbReference type="PROSITE-ProRule" id="PRU00708"/>
    </source>
</evidence>
<dbReference type="NCBIfam" id="TIGR00756">
    <property type="entry name" value="PPR"/>
    <property type="match status" value="3"/>
</dbReference>
<proteinExistence type="inferred from homology"/>
<dbReference type="GO" id="GO:0003729">
    <property type="term" value="F:mRNA binding"/>
    <property type="evidence" value="ECO:0007669"/>
    <property type="project" value="TreeGrafter"/>
</dbReference>
<dbReference type="Pfam" id="PF01535">
    <property type="entry name" value="PPR"/>
    <property type="match status" value="1"/>
</dbReference>
<dbReference type="OrthoDB" id="185373at2759"/>
<name>A0A9D5BSD0_9LILI</name>
<dbReference type="InterPro" id="IPR002885">
    <property type="entry name" value="PPR_rpt"/>
</dbReference>
<dbReference type="PROSITE" id="PS51375">
    <property type="entry name" value="PPR"/>
    <property type="match status" value="3"/>
</dbReference>